<dbReference type="Proteomes" id="UP001634394">
    <property type="component" value="Unassembled WGS sequence"/>
</dbReference>
<name>A0ABD3W2B1_SINWO</name>
<evidence type="ECO:0000313" key="2">
    <source>
        <dbReference type="Proteomes" id="UP001634394"/>
    </source>
</evidence>
<reference evidence="1 2" key="1">
    <citation type="submission" date="2024-11" db="EMBL/GenBank/DDBJ databases">
        <title>Chromosome-level genome assembly of the freshwater bivalve Anodonta woodiana.</title>
        <authorList>
            <person name="Chen X."/>
        </authorList>
    </citation>
    <scope>NUCLEOTIDE SEQUENCE [LARGE SCALE GENOMIC DNA]</scope>
    <source>
        <strain evidence="1">MN2024</strain>
        <tissue evidence="1">Gills</tissue>
    </source>
</reference>
<comment type="caution">
    <text evidence="1">The sequence shown here is derived from an EMBL/GenBank/DDBJ whole genome shotgun (WGS) entry which is preliminary data.</text>
</comment>
<gene>
    <name evidence="1" type="ORF">ACJMK2_040861</name>
</gene>
<accession>A0ABD3W2B1</accession>
<protein>
    <submittedName>
        <fullName evidence="1">Uncharacterized protein</fullName>
    </submittedName>
</protein>
<sequence length="119" mass="13355">MLSFVLKEISVKSEQAVSNGQAVFDGLTELSYSTHPEKTLRMVYSLEDTSADGTTNHTLNFVMSHPQTNTNIKLTSAFGVSYGRCTGNVQVEYLTDRKEEKKLALNCEYNNLKKDLQLQ</sequence>
<proteinExistence type="predicted"/>
<evidence type="ECO:0000313" key="1">
    <source>
        <dbReference type="EMBL" id="KAL3868022.1"/>
    </source>
</evidence>
<dbReference type="AlphaFoldDB" id="A0ABD3W2B1"/>
<dbReference type="EMBL" id="JBJQND010000008">
    <property type="protein sequence ID" value="KAL3868022.1"/>
    <property type="molecule type" value="Genomic_DNA"/>
</dbReference>
<organism evidence="1 2">
    <name type="scientific">Sinanodonta woodiana</name>
    <name type="common">Chinese pond mussel</name>
    <name type="synonym">Anodonta woodiana</name>
    <dbReference type="NCBI Taxonomy" id="1069815"/>
    <lineage>
        <taxon>Eukaryota</taxon>
        <taxon>Metazoa</taxon>
        <taxon>Spiralia</taxon>
        <taxon>Lophotrochozoa</taxon>
        <taxon>Mollusca</taxon>
        <taxon>Bivalvia</taxon>
        <taxon>Autobranchia</taxon>
        <taxon>Heteroconchia</taxon>
        <taxon>Palaeoheterodonta</taxon>
        <taxon>Unionida</taxon>
        <taxon>Unionoidea</taxon>
        <taxon>Unionidae</taxon>
        <taxon>Unioninae</taxon>
        <taxon>Sinanodonta</taxon>
    </lineage>
</organism>
<feature type="non-terminal residue" evidence="1">
    <location>
        <position position="119"/>
    </location>
</feature>
<keyword evidence="2" id="KW-1185">Reference proteome</keyword>